<dbReference type="Gene3D" id="2.30.30.40">
    <property type="entry name" value="SH3 Domains"/>
    <property type="match status" value="1"/>
</dbReference>
<evidence type="ECO:0000256" key="1">
    <source>
        <dbReference type="SAM" id="MobiDB-lite"/>
    </source>
</evidence>
<evidence type="ECO:0000313" key="5">
    <source>
        <dbReference type="Proteomes" id="UP000678276"/>
    </source>
</evidence>
<protein>
    <submittedName>
        <fullName evidence="4">SH3 domain-containing protein</fullName>
    </submittedName>
</protein>
<dbReference type="EMBL" id="JAGJCF010000005">
    <property type="protein sequence ID" value="MBP0616027.1"/>
    <property type="molecule type" value="Genomic_DNA"/>
</dbReference>
<name>A0ABS4BHI1_9HYPH</name>
<keyword evidence="2" id="KW-0732">Signal</keyword>
<dbReference type="InterPro" id="IPR003646">
    <property type="entry name" value="SH3-like_bac-type"/>
</dbReference>
<dbReference type="Pfam" id="PF08239">
    <property type="entry name" value="SH3_3"/>
    <property type="match status" value="1"/>
</dbReference>
<comment type="caution">
    <text evidence="4">The sequence shown here is derived from an EMBL/GenBank/DDBJ whole genome shotgun (WGS) entry which is preliminary data.</text>
</comment>
<proteinExistence type="predicted"/>
<accession>A0ABS4BHI1</accession>
<reference evidence="4 5" key="1">
    <citation type="submission" date="2021-04" db="EMBL/GenBank/DDBJ databases">
        <title>Whole genome sequence of Jiella sp. KSK16Y-1.</title>
        <authorList>
            <person name="Tuo L."/>
        </authorList>
    </citation>
    <scope>NUCLEOTIDE SEQUENCE [LARGE SCALE GENOMIC DNA]</scope>
    <source>
        <strain evidence="4 5">KSK16Y-1</strain>
    </source>
</reference>
<feature type="compositionally biased region" description="Basic and acidic residues" evidence="1">
    <location>
        <begin position="133"/>
        <end position="185"/>
    </location>
</feature>
<gene>
    <name evidence="4" type="ORF">J6595_10575</name>
</gene>
<feature type="signal peptide" evidence="2">
    <location>
        <begin position="1"/>
        <end position="24"/>
    </location>
</feature>
<sequence length="246" mass="28145">MKKTLSAAAVLAGVVALPVASAHASERAIATTNVNLRAGPSTQYPVVDVLVAGEQLRLFGCLSTRSWCDVRFRGQRGWISANYIALTGGNYSGRHAFDPYTAPVITFSVDSYWGAHYSKRDFYRNRDRYDRGRGPDWRDGDRGRDRRGRDADRGRDRDRDRDRDRRHDRGDRDHDRRDNADRGPDRGFGALARDAERRGEDARRRGDRDDRGARRMRDNDRGDRGDRGDRRRGEDGRPPVPLYRVD</sequence>
<feature type="chain" id="PRO_5045520832" evidence="2">
    <location>
        <begin position="25"/>
        <end position="246"/>
    </location>
</feature>
<evidence type="ECO:0000256" key="2">
    <source>
        <dbReference type="SAM" id="SignalP"/>
    </source>
</evidence>
<feature type="compositionally biased region" description="Basic and acidic residues" evidence="1">
    <location>
        <begin position="193"/>
        <end position="237"/>
    </location>
</feature>
<dbReference type="RefSeq" id="WP_209594468.1">
    <property type="nucleotide sequence ID" value="NZ_JAGJCF010000005.1"/>
</dbReference>
<feature type="domain" description="SH3b" evidence="3">
    <location>
        <begin position="24"/>
        <end position="88"/>
    </location>
</feature>
<evidence type="ECO:0000313" key="4">
    <source>
        <dbReference type="EMBL" id="MBP0616027.1"/>
    </source>
</evidence>
<dbReference type="Proteomes" id="UP000678276">
    <property type="component" value="Unassembled WGS sequence"/>
</dbReference>
<dbReference type="SMART" id="SM00287">
    <property type="entry name" value="SH3b"/>
    <property type="match status" value="1"/>
</dbReference>
<keyword evidence="5" id="KW-1185">Reference proteome</keyword>
<feature type="region of interest" description="Disordered" evidence="1">
    <location>
        <begin position="133"/>
        <end position="246"/>
    </location>
</feature>
<evidence type="ECO:0000259" key="3">
    <source>
        <dbReference type="PROSITE" id="PS51781"/>
    </source>
</evidence>
<organism evidence="4 5">
    <name type="scientific">Jiella mangrovi</name>
    <dbReference type="NCBI Taxonomy" id="2821407"/>
    <lineage>
        <taxon>Bacteria</taxon>
        <taxon>Pseudomonadati</taxon>
        <taxon>Pseudomonadota</taxon>
        <taxon>Alphaproteobacteria</taxon>
        <taxon>Hyphomicrobiales</taxon>
        <taxon>Aurantimonadaceae</taxon>
        <taxon>Jiella</taxon>
    </lineage>
</organism>
<dbReference type="PROSITE" id="PS51781">
    <property type="entry name" value="SH3B"/>
    <property type="match status" value="1"/>
</dbReference>